<dbReference type="EMBL" id="CP013909">
    <property type="protein sequence ID" value="ALW86384.1"/>
    <property type="molecule type" value="Genomic_DNA"/>
</dbReference>
<feature type="signal peptide" evidence="1">
    <location>
        <begin position="1"/>
        <end position="19"/>
    </location>
</feature>
<protein>
    <recommendedName>
        <fullName evidence="4">DUF3828 domain-containing protein</fullName>
    </recommendedName>
</protein>
<dbReference type="OrthoDB" id="6057717at2"/>
<reference evidence="2 3" key="1">
    <citation type="submission" date="2015-12" db="EMBL/GenBank/DDBJ databases">
        <authorList>
            <person name="Shamseldin A."/>
            <person name="Moawad H."/>
            <person name="Abd El-Rahim W.M."/>
            <person name="Sadowsky M.J."/>
        </authorList>
    </citation>
    <scope>NUCLEOTIDE SEQUENCE [LARGE SCALE GENOMIC DNA]</scope>
    <source>
        <strain evidence="2 3">DG5B</strain>
    </source>
</reference>
<gene>
    <name evidence="2" type="ORF">AUC43_15595</name>
</gene>
<dbReference type="STRING" id="1411621.AUC43_15595"/>
<evidence type="ECO:0000256" key="1">
    <source>
        <dbReference type="SAM" id="SignalP"/>
    </source>
</evidence>
<dbReference type="RefSeq" id="WP_068195683.1">
    <property type="nucleotide sequence ID" value="NZ_CP013909.1"/>
</dbReference>
<accession>A0A0U4ASG4</accession>
<keyword evidence="1" id="KW-0732">Signal</keyword>
<dbReference type="KEGG" id="hyg:AUC43_15595"/>
<evidence type="ECO:0000313" key="2">
    <source>
        <dbReference type="EMBL" id="ALW86384.1"/>
    </source>
</evidence>
<proteinExistence type="predicted"/>
<dbReference type="AlphaFoldDB" id="A0A0U4ASG4"/>
<evidence type="ECO:0008006" key="4">
    <source>
        <dbReference type="Google" id="ProtNLM"/>
    </source>
</evidence>
<feature type="chain" id="PRO_5006846657" description="DUF3828 domain-containing protein" evidence="1">
    <location>
        <begin position="20"/>
        <end position="255"/>
    </location>
</feature>
<sequence length="255" mass="29273">MIKAPLLLLLLLTMCSAPQQPNFRECPCTHTDPEKRLYSQVLNELIEQRFYGSYLPDSARELIFQELNKQFSPDSFNERDTALAKRYERVKKSLEASQQNRLFNDSAKFKTFYLDTDSSRRVLSFVSLKPEDPLIDSVFLRHYVKLNAIIAQVTPSEKQITATQLSMLQQNISAPNFQLCTAKIASQPAPSSKRPWSRELGTVRFSKIVFNATKTKAVVRYDWICGGKCGFAEVLLVEKINSNWHIKQAEMLWIA</sequence>
<evidence type="ECO:0000313" key="3">
    <source>
        <dbReference type="Proteomes" id="UP000059542"/>
    </source>
</evidence>
<keyword evidence="3" id="KW-1185">Reference proteome</keyword>
<dbReference type="Proteomes" id="UP000059542">
    <property type="component" value="Chromosome"/>
</dbReference>
<organism evidence="2 3">
    <name type="scientific">Hymenobacter sedentarius</name>
    <dbReference type="NCBI Taxonomy" id="1411621"/>
    <lineage>
        <taxon>Bacteria</taxon>
        <taxon>Pseudomonadati</taxon>
        <taxon>Bacteroidota</taxon>
        <taxon>Cytophagia</taxon>
        <taxon>Cytophagales</taxon>
        <taxon>Hymenobacteraceae</taxon>
        <taxon>Hymenobacter</taxon>
    </lineage>
</organism>
<name>A0A0U4ASG4_9BACT</name>